<accession>Q47AP8</accession>
<dbReference type="Gene3D" id="6.20.270.20">
    <property type="entry name" value="LapD/MoxY periplasmic domain"/>
    <property type="match status" value="1"/>
</dbReference>
<keyword evidence="1" id="KW-0812">Transmembrane</keyword>
<dbReference type="InterPro" id="IPR050706">
    <property type="entry name" value="Cyclic-di-GMP_PDE-like"/>
</dbReference>
<dbReference type="PROSITE" id="PS50887">
    <property type="entry name" value="GGDEF"/>
    <property type="match status" value="1"/>
</dbReference>
<dbReference type="InterPro" id="IPR043128">
    <property type="entry name" value="Rev_trsase/Diguanyl_cyclase"/>
</dbReference>
<dbReference type="InterPro" id="IPR003660">
    <property type="entry name" value="HAMP_dom"/>
</dbReference>
<sequence length="637" mass="68713">MSLFRQLWLAVIVSTLIAFAGSFVASMLTARHYLEQQLAIKNNDNAASLALSMSQLDKDPVTVELQVAAVFDSGQYAAVRLIDPNSETMIEKTSPPDAGNVPAWFVRIFPIASQPGHAQVNAGWNQFGTIELVSHSQFAYKELWDGALKLLGWFAVGGGIMGLLGMQVLRRIRRPLDAVVGQAQAISERRFISIPEPKTPELKSLASAMNAMVDRLKAMFAEEAARLEQVRREATLDSLTGLANRDFFMNELAAALSDDDASASGTLLMLRLGDLTGINRRAGRETADEVLRRIGATLNALAADKPNAAAARLNGADFALLLPGVRDPALQAEKLLHTLSDLAAAGLIEGERIGYVASGAYLHGQTVGSLLSRIDAALASAETQSGLAWCRAESNSEQQATSNADWKKLLDGAIETQRLRLIEFPVAGSGGQLLHLECPLRLQATEDGEWLAAGAFMPMASRLSMTTELDLTVVRLALDRIAAGLPAVAVNLSGESILDASFRARLYAQIAARRDLAPRLWMEVSEIGAFQHFEEFHAFCDALRPLGCRLGIEHFGRQFSEIGRLHRIGLDYLKVDGSFIRAIDSQPGNQAFLKGLCSIAHNIGLTVIAESVQTAEELAILPELGFDGATGPAVPRN</sequence>
<feature type="domain" description="EAL" evidence="2">
    <location>
        <begin position="403"/>
        <end position="637"/>
    </location>
</feature>
<dbReference type="SMART" id="SM00267">
    <property type="entry name" value="GGDEF"/>
    <property type="match status" value="1"/>
</dbReference>
<dbReference type="GO" id="GO:0016020">
    <property type="term" value="C:membrane"/>
    <property type="evidence" value="ECO:0007669"/>
    <property type="project" value="InterPro"/>
</dbReference>
<dbReference type="HOGENOM" id="CLU_000445_109_2_4"/>
<dbReference type="OrthoDB" id="5894408at2"/>
<dbReference type="Pfam" id="PF00990">
    <property type="entry name" value="GGDEF"/>
    <property type="match status" value="1"/>
</dbReference>
<dbReference type="InterPro" id="IPR032244">
    <property type="entry name" value="LapD_MoxY_N"/>
</dbReference>
<dbReference type="Gene3D" id="3.30.110.200">
    <property type="match status" value="1"/>
</dbReference>
<dbReference type="SUPFAM" id="SSF141868">
    <property type="entry name" value="EAL domain-like"/>
    <property type="match status" value="1"/>
</dbReference>
<dbReference type="STRING" id="159087.Daro_3354"/>
<dbReference type="GO" id="GO:0007165">
    <property type="term" value="P:signal transduction"/>
    <property type="evidence" value="ECO:0007669"/>
    <property type="project" value="InterPro"/>
</dbReference>
<evidence type="ECO:0000256" key="1">
    <source>
        <dbReference type="SAM" id="Phobius"/>
    </source>
</evidence>
<dbReference type="SMART" id="SM00052">
    <property type="entry name" value="EAL"/>
    <property type="match status" value="1"/>
</dbReference>
<keyword evidence="1" id="KW-1133">Transmembrane helix</keyword>
<evidence type="ECO:0000259" key="3">
    <source>
        <dbReference type="PROSITE" id="PS50885"/>
    </source>
</evidence>
<proteinExistence type="predicted"/>
<dbReference type="Pfam" id="PF16448">
    <property type="entry name" value="LapD_MoxY_N"/>
    <property type="match status" value="1"/>
</dbReference>
<feature type="transmembrane region" description="Helical" evidence="1">
    <location>
        <begin position="7"/>
        <end position="28"/>
    </location>
</feature>
<dbReference type="InterPro" id="IPR042461">
    <property type="entry name" value="LapD_MoxY_peri_C"/>
</dbReference>
<dbReference type="PANTHER" id="PTHR33121">
    <property type="entry name" value="CYCLIC DI-GMP PHOSPHODIESTERASE PDEF"/>
    <property type="match status" value="1"/>
</dbReference>
<dbReference type="eggNOG" id="COG2199">
    <property type="taxonomic scope" value="Bacteria"/>
</dbReference>
<reference evidence="5" key="1">
    <citation type="submission" date="2005-08" db="EMBL/GenBank/DDBJ databases">
        <title>Complete sequence of Dechloromonas aromatica RCB.</title>
        <authorList>
            <person name="Salinero K.K."/>
            <person name="Copeland A."/>
            <person name="Lucas S."/>
            <person name="Lapidus A."/>
            <person name="Barry K."/>
            <person name="Detter J.C."/>
            <person name="Glavina T."/>
            <person name="Hammon N."/>
            <person name="Israni S."/>
            <person name="Pitluck S."/>
            <person name="Di Bartolo G."/>
            <person name="Trong S."/>
            <person name="Schmutz J."/>
            <person name="Larimer F."/>
            <person name="Land M."/>
            <person name="Ivanova N."/>
            <person name="Richardson P."/>
        </authorList>
    </citation>
    <scope>NUCLEOTIDE SEQUENCE</scope>
    <source>
        <strain evidence="5">RCB</strain>
    </source>
</reference>
<dbReference type="GO" id="GO:0071111">
    <property type="term" value="F:cyclic-guanylate-specific phosphodiesterase activity"/>
    <property type="evidence" value="ECO:0007669"/>
    <property type="project" value="InterPro"/>
</dbReference>
<dbReference type="InterPro" id="IPR001633">
    <property type="entry name" value="EAL_dom"/>
</dbReference>
<dbReference type="EMBL" id="CP000089">
    <property type="protein sequence ID" value="AAZ48083.1"/>
    <property type="molecule type" value="Genomic_DNA"/>
</dbReference>
<dbReference type="SUPFAM" id="SSF55073">
    <property type="entry name" value="Nucleotide cyclase"/>
    <property type="match status" value="1"/>
</dbReference>
<dbReference type="CDD" id="cd01948">
    <property type="entry name" value="EAL"/>
    <property type="match status" value="1"/>
</dbReference>
<dbReference type="PROSITE" id="PS50883">
    <property type="entry name" value="EAL"/>
    <property type="match status" value="1"/>
</dbReference>
<dbReference type="Gene3D" id="3.20.20.450">
    <property type="entry name" value="EAL domain"/>
    <property type="match status" value="1"/>
</dbReference>
<gene>
    <name evidence="5" type="ordered locus">Daro_3354</name>
</gene>
<feature type="domain" description="GGDEF" evidence="4">
    <location>
        <begin position="263"/>
        <end position="394"/>
    </location>
</feature>
<dbReference type="eggNOG" id="COG2200">
    <property type="taxonomic scope" value="Bacteria"/>
</dbReference>
<evidence type="ECO:0000259" key="4">
    <source>
        <dbReference type="PROSITE" id="PS50887"/>
    </source>
</evidence>
<dbReference type="InterPro" id="IPR035919">
    <property type="entry name" value="EAL_sf"/>
</dbReference>
<name>Q47AP8_DECAR</name>
<dbReference type="KEGG" id="dar:Daro_3354"/>
<dbReference type="Pfam" id="PF00672">
    <property type="entry name" value="HAMP"/>
    <property type="match status" value="1"/>
</dbReference>
<feature type="domain" description="HAMP" evidence="3">
    <location>
        <begin position="170"/>
        <end position="221"/>
    </location>
</feature>
<evidence type="ECO:0000313" key="5">
    <source>
        <dbReference type="EMBL" id="AAZ48083.1"/>
    </source>
</evidence>
<evidence type="ECO:0000259" key="2">
    <source>
        <dbReference type="PROSITE" id="PS50883"/>
    </source>
</evidence>
<dbReference type="InterPro" id="IPR029787">
    <property type="entry name" value="Nucleotide_cyclase"/>
</dbReference>
<dbReference type="AlphaFoldDB" id="Q47AP8"/>
<dbReference type="SMART" id="SM00304">
    <property type="entry name" value="HAMP"/>
    <property type="match status" value="1"/>
</dbReference>
<organism evidence="5">
    <name type="scientific">Dechloromonas aromatica (strain RCB)</name>
    <dbReference type="NCBI Taxonomy" id="159087"/>
    <lineage>
        <taxon>Bacteria</taxon>
        <taxon>Pseudomonadati</taxon>
        <taxon>Pseudomonadota</taxon>
        <taxon>Betaproteobacteria</taxon>
        <taxon>Rhodocyclales</taxon>
        <taxon>Azonexaceae</taxon>
        <taxon>Dechloromonas</taxon>
    </lineage>
</organism>
<dbReference type="InterPro" id="IPR000160">
    <property type="entry name" value="GGDEF_dom"/>
</dbReference>
<dbReference type="Gene3D" id="6.10.340.10">
    <property type="match status" value="1"/>
</dbReference>
<dbReference type="PANTHER" id="PTHR33121:SF23">
    <property type="entry name" value="CYCLIC DI-GMP PHOSPHODIESTERASE PDEB"/>
    <property type="match status" value="1"/>
</dbReference>
<protein>
    <submittedName>
        <fullName evidence="5">Diguanylate cyclase/phosphodiesterase</fullName>
    </submittedName>
</protein>
<dbReference type="CDD" id="cd06225">
    <property type="entry name" value="HAMP"/>
    <property type="match status" value="1"/>
</dbReference>
<keyword evidence="1" id="KW-0472">Membrane</keyword>
<dbReference type="PROSITE" id="PS50885">
    <property type="entry name" value="HAMP"/>
    <property type="match status" value="1"/>
</dbReference>
<dbReference type="Gene3D" id="3.30.70.270">
    <property type="match status" value="1"/>
</dbReference>
<dbReference type="Pfam" id="PF00563">
    <property type="entry name" value="EAL"/>
    <property type="match status" value="1"/>
</dbReference>